<evidence type="ECO:0000313" key="1">
    <source>
        <dbReference type="EMBL" id="ALV06807.1"/>
    </source>
</evidence>
<dbReference type="InterPro" id="IPR042094">
    <property type="entry name" value="T2SS_GspF_sf"/>
</dbReference>
<keyword evidence="2" id="KW-1185">Reference proteome</keyword>
<dbReference type="PANTHER" id="PTHR30012">
    <property type="entry name" value="GENERAL SECRETION PATHWAY PROTEIN"/>
    <property type="match status" value="1"/>
</dbReference>
<dbReference type="EMBL" id="CP013729">
    <property type="protein sequence ID" value="ALV06807.1"/>
    <property type="molecule type" value="Genomic_DNA"/>
</dbReference>
<dbReference type="OrthoDB" id="7031359at2"/>
<accession>A0A0U3LPD3</accession>
<organism evidence="1 2">
    <name type="scientific">Roseateles depolymerans</name>
    <dbReference type="NCBI Taxonomy" id="76731"/>
    <lineage>
        <taxon>Bacteria</taxon>
        <taxon>Pseudomonadati</taxon>
        <taxon>Pseudomonadota</taxon>
        <taxon>Betaproteobacteria</taxon>
        <taxon>Burkholderiales</taxon>
        <taxon>Sphaerotilaceae</taxon>
        <taxon>Roseateles</taxon>
    </lineage>
</organism>
<dbReference type="InterPro" id="IPR003004">
    <property type="entry name" value="GspF/PilC"/>
</dbReference>
<dbReference type="RefSeq" id="WP_058935028.1">
    <property type="nucleotide sequence ID" value="NZ_CP013729.1"/>
</dbReference>
<sequence length="361" mass="39992">MQIIDRIRFRAAAQRLKQRRADFYYDMASALEDKVPLFTILRKYEARGRTRSRGDALLYRHMLREAMGGSLSQSLIGVVPTTELILIDAIQGSGDAGLARGLYFLSETVEKVDRMFATVRKAVMYPVILMVLFAGLLTGFSLFAVPILADLLPPERWPAMGQALYAVSYTVSHYGILLGLALVALVVAFGLSLSRWQGPLRRRLDHWAPYSLYRDFSGAMLIVSIASLMRAGVSLRSALERAARFSSPWMRWHLREILSRLSSEQSTQFGQAFATGVLNGPLEDRVQDASERRDPIAAFVKIGVGSIDRIERSIQRSASRLNSALMAVAGITLAAMMFGFFATAFEMQSGIQASPTTALKP</sequence>
<dbReference type="KEGG" id="rdp:RD2015_2336"/>
<dbReference type="AlphaFoldDB" id="A0A0U3LPD3"/>
<dbReference type="PANTHER" id="PTHR30012:SF0">
    <property type="entry name" value="TYPE II SECRETION SYSTEM PROTEIN F-RELATED"/>
    <property type="match status" value="1"/>
</dbReference>
<gene>
    <name evidence="1" type="ORF">RD2015_2336</name>
</gene>
<proteinExistence type="predicted"/>
<name>A0A0U3LPD3_9BURK</name>
<dbReference type="Proteomes" id="UP000060699">
    <property type="component" value="Chromosome"/>
</dbReference>
<reference evidence="1 2" key="1">
    <citation type="submission" date="2015-12" db="EMBL/GenBank/DDBJ databases">
        <title>Complete genome of Roseateles depolymerans KCTC 42856.</title>
        <authorList>
            <person name="Kim K.M."/>
        </authorList>
    </citation>
    <scope>NUCLEOTIDE SEQUENCE [LARGE SCALE GENOMIC DNA]</scope>
    <source>
        <strain evidence="1 2">KCTC 42856</strain>
    </source>
</reference>
<dbReference type="STRING" id="76731.RD2015_2336"/>
<dbReference type="Gene3D" id="1.20.81.30">
    <property type="entry name" value="Type II secretion system (T2SS), domain F"/>
    <property type="match status" value="1"/>
</dbReference>
<evidence type="ECO:0000313" key="2">
    <source>
        <dbReference type="Proteomes" id="UP000060699"/>
    </source>
</evidence>
<protein>
    <submittedName>
        <fullName evidence="1">Uncharacterized protein</fullName>
    </submittedName>
</protein>